<sequence>ACISSRITTVIHVVRYHQINYN</sequence>
<organism evidence="1 2">
    <name type="scientific">Jaapia argillacea MUCL 33604</name>
    <dbReference type="NCBI Taxonomy" id="933084"/>
    <lineage>
        <taxon>Eukaryota</taxon>
        <taxon>Fungi</taxon>
        <taxon>Dikarya</taxon>
        <taxon>Basidiomycota</taxon>
        <taxon>Agaricomycotina</taxon>
        <taxon>Agaricomycetes</taxon>
        <taxon>Agaricomycetidae</taxon>
        <taxon>Jaapiales</taxon>
        <taxon>Jaapiaceae</taxon>
        <taxon>Jaapia</taxon>
    </lineage>
</organism>
<dbReference type="EMBL" id="KL197804">
    <property type="protein sequence ID" value="KDQ49132.1"/>
    <property type="molecule type" value="Genomic_DNA"/>
</dbReference>
<proteinExistence type="predicted"/>
<evidence type="ECO:0000313" key="1">
    <source>
        <dbReference type="EMBL" id="KDQ49132.1"/>
    </source>
</evidence>
<protein>
    <submittedName>
        <fullName evidence="1">Uncharacterized protein</fullName>
    </submittedName>
</protein>
<evidence type="ECO:0000313" key="2">
    <source>
        <dbReference type="Proteomes" id="UP000027265"/>
    </source>
</evidence>
<keyword evidence="2" id="KW-1185">Reference proteome</keyword>
<feature type="non-terminal residue" evidence="1">
    <location>
        <position position="1"/>
    </location>
</feature>
<gene>
    <name evidence="1" type="ORF">JAAARDRAFT_143878</name>
</gene>
<dbReference type="HOGENOM" id="CLU_3426258_0_0_1"/>
<accession>A0A067PDL8</accession>
<reference evidence="2" key="1">
    <citation type="journal article" date="2014" name="Proc. Natl. Acad. Sci. U.S.A.">
        <title>Extensive sampling of basidiomycete genomes demonstrates inadequacy of the white-rot/brown-rot paradigm for wood decay fungi.</title>
        <authorList>
            <person name="Riley R."/>
            <person name="Salamov A.A."/>
            <person name="Brown D.W."/>
            <person name="Nagy L.G."/>
            <person name="Floudas D."/>
            <person name="Held B.W."/>
            <person name="Levasseur A."/>
            <person name="Lombard V."/>
            <person name="Morin E."/>
            <person name="Otillar R."/>
            <person name="Lindquist E.A."/>
            <person name="Sun H."/>
            <person name="LaButti K.M."/>
            <person name="Schmutz J."/>
            <person name="Jabbour D."/>
            <person name="Luo H."/>
            <person name="Baker S.E."/>
            <person name="Pisabarro A.G."/>
            <person name="Walton J.D."/>
            <person name="Blanchette R.A."/>
            <person name="Henrissat B."/>
            <person name="Martin F."/>
            <person name="Cullen D."/>
            <person name="Hibbett D.S."/>
            <person name="Grigoriev I.V."/>
        </authorList>
    </citation>
    <scope>NUCLEOTIDE SEQUENCE [LARGE SCALE GENOMIC DNA]</scope>
    <source>
        <strain evidence="2">MUCL 33604</strain>
    </source>
</reference>
<dbReference type="AlphaFoldDB" id="A0A067PDL8"/>
<name>A0A067PDL8_9AGAM</name>
<dbReference type="Proteomes" id="UP000027265">
    <property type="component" value="Unassembled WGS sequence"/>
</dbReference>
<dbReference type="InParanoid" id="A0A067PDL8"/>